<organism evidence="3 4">
    <name type="scientific">Sneathiella litorea</name>
    <dbReference type="NCBI Taxonomy" id="2606216"/>
    <lineage>
        <taxon>Bacteria</taxon>
        <taxon>Pseudomonadati</taxon>
        <taxon>Pseudomonadota</taxon>
        <taxon>Alphaproteobacteria</taxon>
        <taxon>Sneathiellales</taxon>
        <taxon>Sneathiellaceae</taxon>
        <taxon>Sneathiella</taxon>
    </lineage>
</organism>
<keyword evidence="4" id="KW-1185">Reference proteome</keyword>
<dbReference type="InterPro" id="IPR008040">
    <property type="entry name" value="Hydant_A_N"/>
</dbReference>
<dbReference type="InterPro" id="IPR002821">
    <property type="entry name" value="Hydantoinase_A"/>
</dbReference>
<dbReference type="Pfam" id="PF05378">
    <property type="entry name" value="Hydant_A_N"/>
    <property type="match status" value="1"/>
</dbReference>
<dbReference type="GO" id="GO:0006749">
    <property type="term" value="P:glutathione metabolic process"/>
    <property type="evidence" value="ECO:0007669"/>
    <property type="project" value="TreeGrafter"/>
</dbReference>
<proteinExistence type="predicted"/>
<dbReference type="PANTHER" id="PTHR11365">
    <property type="entry name" value="5-OXOPROLINASE RELATED"/>
    <property type="match status" value="1"/>
</dbReference>
<dbReference type="AlphaFoldDB" id="A0A6L8W6U9"/>
<evidence type="ECO:0000313" key="3">
    <source>
        <dbReference type="EMBL" id="MZR30831.1"/>
    </source>
</evidence>
<dbReference type="EMBL" id="WTUW01000002">
    <property type="protein sequence ID" value="MZR30831.1"/>
    <property type="molecule type" value="Genomic_DNA"/>
</dbReference>
<protein>
    <submittedName>
        <fullName evidence="3">Hydantoinase/oxoprolinase family protein</fullName>
    </submittedName>
</protein>
<gene>
    <name evidence="3" type="ORF">GQE98_09315</name>
</gene>
<dbReference type="RefSeq" id="WP_161315378.1">
    <property type="nucleotide sequence ID" value="NZ_WTUW01000002.1"/>
</dbReference>
<reference evidence="3 4" key="1">
    <citation type="submission" date="2019-12" db="EMBL/GenBank/DDBJ databases">
        <title>Snethiella sp. nov. sp. isolated from sea sand.</title>
        <authorList>
            <person name="Kim J."/>
            <person name="Jeong S.E."/>
            <person name="Jung H.S."/>
            <person name="Jeon C.O."/>
        </authorList>
    </citation>
    <scope>NUCLEOTIDE SEQUENCE [LARGE SCALE GENOMIC DNA]</scope>
    <source>
        <strain evidence="3 4">DP05</strain>
    </source>
</reference>
<dbReference type="SUPFAM" id="SSF53067">
    <property type="entry name" value="Actin-like ATPase domain"/>
    <property type="match status" value="1"/>
</dbReference>
<evidence type="ECO:0000259" key="1">
    <source>
        <dbReference type="Pfam" id="PF01968"/>
    </source>
</evidence>
<sequence length="666" mass="69783">MALLLGIDTGGTYTDAVLFDEERGVIASAKSLTTRANYAVGIGKSVAAVVAAEKISPADIGLVSLSTTLATNALVEGQGGHVCLVMIGFDEAALDRNGLREALKGDPVIFLGGGHNGQGEAEVPLDEAALAAELAEKAGHVTAFAVAGLFAIRNPEHELRVRELILQRSDSYSVTCSHELSSKLDGPRRALTSVLNARLINLIHHLITSSESLFAEMKIDAPLMVVQGDGALISAEIAKVKPIETILSGPAASLVGAAYLSGEKNAIVSDIGGTTTDIAVLENGSPRLDADGATVGGWRTMVEAVAIHTVGLGGDSEVAAVKSGFVLALALGPRRVVPVSLLAVDYPDLVQTTLDAQLLRERWQDNFGRFALAVGRESAHLANLSDLERELLAELQAGPMPLEKLVTRRKQAAALDRLVSAGLVMIAGLTPSDAAHVLGLHEAWDRSAAEKAATLFARQKDGRGVPLARSATEVSDMIFNALVTTSSETLLAAALGKDSLLTPGEAVTVLHAAHREDPHPLVNVDIGLRLPVIGLGASAHIYYPEVAARLKTRAVIPEHAGVANAVGAVVGQVRVSAHASISPTDNDGYRLYHSGEPLDFASLEAAAAEAEKCLTCEARELAIEAGAAEINTKFVRRDNIAHINGQEMFVESLLDVTAFGRPRIAR</sequence>
<dbReference type="Proteomes" id="UP000476030">
    <property type="component" value="Unassembled WGS sequence"/>
</dbReference>
<dbReference type="InterPro" id="IPR045079">
    <property type="entry name" value="Oxoprolinase-like"/>
</dbReference>
<feature type="domain" description="Hydantoinase A/oxoprolinase" evidence="1">
    <location>
        <begin position="189"/>
        <end position="320"/>
    </location>
</feature>
<dbReference type="InterPro" id="IPR043129">
    <property type="entry name" value="ATPase_NBD"/>
</dbReference>
<evidence type="ECO:0000313" key="4">
    <source>
        <dbReference type="Proteomes" id="UP000476030"/>
    </source>
</evidence>
<evidence type="ECO:0000259" key="2">
    <source>
        <dbReference type="Pfam" id="PF05378"/>
    </source>
</evidence>
<dbReference type="Pfam" id="PF01968">
    <property type="entry name" value="Hydantoinase_A"/>
    <property type="match status" value="1"/>
</dbReference>
<dbReference type="GO" id="GO:0005829">
    <property type="term" value="C:cytosol"/>
    <property type="evidence" value="ECO:0007669"/>
    <property type="project" value="TreeGrafter"/>
</dbReference>
<feature type="domain" description="Hydantoinase/oxoprolinase N-terminal" evidence="2">
    <location>
        <begin position="5"/>
        <end position="166"/>
    </location>
</feature>
<comment type="caution">
    <text evidence="3">The sequence shown here is derived from an EMBL/GenBank/DDBJ whole genome shotgun (WGS) entry which is preliminary data.</text>
</comment>
<name>A0A6L8W6U9_9PROT</name>
<dbReference type="PANTHER" id="PTHR11365:SF2">
    <property type="entry name" value="5-OXOPROLINASE"/>
    <property type="match status" value="1"/>
</dbReference>
<accession>A0A6L8W6U9</accession>
<dbReference type="GO" id="GO:0017168">
    <property type="term" value="F:5-oxoprolinase (ATP-hydrolyzing) activity"/>
    <property type="evidence" value="ECO:0007669"/>
    <property type="project" value="TreeGrafter"/>
</dbReference>